<proteinExistence type="inferred from homology"/>
<dbReference type="CDD" id="cd04301">
    <property type="entry name" value="NAT_SF"/>
    <property type="match status" value="1"/>
</dbReference>
<dbReference type="PANTHER" id="PTHR36449">
    <property type="entry name" value="ACETYLTRANSFERASE-RELATED"/>
    <property type="match status" value="1"/>
</dbReference>
<dbReference type="Proteomes" id="UP000283650">
    <property type="component" value="Unassembled WGS sequence"/>
</dbReference>
<dbReference type="InterPro" id="IPR016181">
    <property type="entry name" value="Acyl_CoA_acyltransferase"/>
</dbReference>
<evidence type="ECO:0000256" key="2">
    <source>
        <dbReference type="ARBA" id="ARBA00022491"/>
    </source>
</evidence>
<comment type="caution">
    <text evidence="8">The sequence shown here is derived from an EMBL/GenBank/DDBJ whole genome shotgun (WGS) entry which is preliminary data.</text>
</comment>
<keyword evidence="5" id="KW-0012">Acyltransferase</keyword>
<evidence type="ECO:0000259" key="7">
    <source>
        <dbReference type="PROSITE" id="PS51186"/>
    </source>
</evidence>
<dbReference type="Gene3D" id="3.40.630.30">
    <property type="match status" value="1"/>
</dbReference>
<dbReference type="RefSeq" id="WP_123374721.1">
    <property type="nucleotide sequence ID" value="NZ_MOBY01000002.1"/>
</dbReference>
<reference evidence="8 9" key="1">
    <citation type="submission" date="2016-10" db="EMBL/GenBank/DDBJ databases">
        <title>Comparative genome analysis of multiple Pseudomonas spp. focuses on biocontrol and plant growth promoting traits.</title>
        <authorList>
            <person name="Tao X.-Y."/>
            <person name="Taylor C.G."/>
        </authorList>
    </citation>
    <scope>NUCLEOTIDE SEQUENCE [LARGE SCALE GENOMIC DNA]</scope>
    <source>
        <strain evidence="8 9">2F9</strain>
    </source>
</reference>
<evidence type="ECO:0000256" key="1">
    <source>
        <dbReference type="ARBA" id="ARBA00009342"/>
    </source>
</evidence>
<comment type="catalytic activity">
    <reaction evidence="6">
        <text>glycyl-tRNA(Gly) + acetyl-CoA = N-acetylglycyl-tRNA(Gly) + CoA + H(+)</text>
        <dbReference type="Rhea" id="RHEA:81867"/>
        <dbReference type="Rhea" id="RHEA-COMP:9683"/>
        <dbReference type="Rhea" id="RHEA-COMP:19766"/>
        <dbReference type="ChEBI" id="CHEBI:15378"/>
        <dbReference type="ChEBI" id="CHEBI:57287"/>
        <dbReference type="ChEBI" id="CHEBI:57288"/>
        <dbReference type="ChEBI" id="CHEBI:78522"/>
        <dbReference type="ChEBI" id="CHEBI:232036"/>
    </reaction>
</comment>
<organism evidence="8 9">
    <name type="scientific">Pseudomonas fluorescens</name>
    <dbReference type="NCBI Taxonomy" id="294"/>
    <lineage>
        <taxon>Bacteria</taxon>
        <taxon>Pseudomonadati</taxon>
        <taxon>Pseudomonadota</taxon>
        <taxon>Gammaproteobacteria</taxon>
        <taxon>Pseudomonadales</taxon>
        <taxon>Pseudomonadaceae</taxon>
        <taxon>Pseudomonas</taxon>
    </lineage>
</organism>
<keyword evidence="4 8" id="KW-0808">Transferase</keyword>
<dbReference type="InterPro" id="IPR000182">
    <property type="entry name" value="GNAT_dom"/>
</dbReference>
<keyword evidence="2" id="KW-0678">Repressor</keyword>
<name>A0A423NFT6_PSEFL</name>
<dbReference type="PROSITE" id="PS51186">
    <property type="entry name" value="GNAT"/>
    <property type="match status" value="1"/>
</dbReference>
<feature type="domain" description="N-acetyltransferase" evidence="7">
    <location>
        <begin position="1"/>
        <end position="172"/>
    </location>
</feature>
<dbReference type="SUPFAM" id="SSF55729">
    <property type="entry name" value="Acyl-CoA N-acyltransferases (Nat)"/>
    <property type="match status" value="1"/>
</dbReference>
<evidence type="ECO:0000256" key="5">
    <source>
        <dbReference type="ARBA" id="ARBA00023315"/>
    </source>
</evidence>
<accession>A0A423NFT6</accession>
<dbReference type="EMBL" id="MOBY01000002">
    <property type="protein sequence ID" value="RON97119.1"/>
    <property type="molecule type" value="Genomic_DNA"/>
</dbReference>
<dbReference type="GO" id="GO:0016747">
    <property type="term" value="F:acyltransferase activity, transferring groups other than amino-acyl groups"/>
    <property type="evidence" value="ECO:0007669"/>
    <property type="project" value="InterPro"/>
</dbReference>
<protein>
    <submittedName>
        <fullName evidence="8">GNAT family N-acetyltransferase</fullName>
    </submittedName>
</protein>
<dbReference type="Pfam" id="PF13508">
    <property type="entry name" value="Acetyltransf_7"/>
    <property type="match status" value="1"/>
</dbReference>
<dbReference type="AlphaFoldDB" id="A0A423NFT6"/>
<evidence type="ECO:0000256" key="6">
    <source>
        <dbReference type="ARBA" id="ARBA00049880"/>
    </source>
</evidence>
<evidence type="ECO:0000256" key="3">
    <source>
        <dbReference type="ARBA" id="ARBA00022649"/>
    </source>
</evidence>
<dbReference type="PANTHER" id="PTHR36449:SF1">
    <property type="entry name" value="ACETYLTRANSFERASE"/>
    <property type="match status" value="1"/>
</dbReference>
<evidence type="ECO:0000256" key="4">
    <source>
        <dbReference type="ARBA" id="ARBA00022679"/>
    </source>
</evidence>
<sequence>MKTEETPTCEIDRNLLVNCEKYKYPKTFSCGVSVIDSYFKSSLKRALKHENFSAIGAINPALEVVGFCTLTVSDIEKVLAQNGIDDTNLPSRIPVIRLVMIGVDEKYQGWGIGQKLLMEAFKQAARIHQEIPIKGIYLDAAPTAVSFYEELGFKIIGEPDENQSTPMLIGIKVILKAIAAC</sequence>
<evidence type="ECO:0000313" key="9">
    <source>
        <dbReference type="Proteomes" id="UP000283650"/>
    </source>
</evidence>
<evidence type="ECO:0000313" key="8">
    <source>
        <dbReference type="EMBL" id="RON97119.1"/>
    </source>
</evidence>
<comment type="similarity">
    <text evidence="1">Belongs to the acetyltransferase family. GNAT subfamily.</text>
</comment>
<keyword evidence="3" id="KW-1277">Toxin-antitoxin system</keyword>
<gene>
    <name evidence="8" type="ORF">BK672_02155</name>
</gene>